<proteinExistence type="predicted"/>
<dbReference type="Pfam" id="PF00211">
    <property type="entry name" value="Guanylate_cyc"/>
    <property type="match status" value="1"/>
</dbReference>
<gene>
    <name evidence="5" type="ORF">AXW67_15050</name>
</gene>
<dbReference type="Pfam" id="PF13191">
    <property type="entry name" value="AAA_16"/>
    <property type="match status" value="1"/>
</dbReference>
<dbReference type="Gene3D" id="1.25.40.10">
    <property type="entry name" value="Tetratricopeptide repeat domain"/>
    <property type="match status" value="1"/>
</dbReference>
<dbReference type="InterPro" id="IPR041664">
    <property type="entry name" value="AAA_16"/>
</dbReference>
<dbReference type="InterPro" id="IPR027417">
    <property type="entry name" value="P-loop_NTPase"/>
</dbReference>
<dbReference type="AlphaFoldDB" id="A0A176Z513"/>
<dbReference type="InterPro" id="IPR001054">
    <property type="entry name" value="A/G_cyclase"/>
</dbReference>
<dbReference type="GO" id="GO:0009190">
    <property type="term" value="P:cyclic nucleotide biosynthetic process"/>
    <property type="evidence" value="ECO:0007669"/>
    <property type="project" value="InterPro"/>
</dbReference>
<dbReference type="GO" id="GO:0005524">
    <property type="term" value="F:ATP binding"/>
    <property type="evidence" value="ECO:0007669"/>
    <property type="project" value="UniProtKB-KW"/>
</dbReference>
<protein>
    <recommendedName>
        <fullName evidence="4">Guanylate cyclase domain-containing protein</fullName>
    </recommendedName>
</protein>
<evidence type="ECO:0000313" key="5">
    <source>
        <dbReference type="EMBL" id="OAF15748.1"/>
    </source>
</evidence>
<accession>A0A176Z513</accession>
<feature type="compositionally biased region" description="Polar residues" evidence="3">
    <location>
        <begin position="1"/>
        <end position="11"/>
    </location>
</feature>
<reference evidence="5 6" key="1">
    <citation type="submission" date="2016-02" db="EMBL/GenBank/DDBJ databases">
        <title>Draft genome sequence of the strain BR 10247T Bradyrhizobium neotropicale isolated from nodules of Centrolobium paraense.</title>
        <authorList>
            <person name="Simoes-Araujo J.L."/>
            <person name="Barauna A.C."/>
            <person name="Silva K."/>
            <person name="Zilli J.E."/>
        </authorList>
    </citation>
    <scope>NUCLEOTIDE SEQUENCE [LARGE SCALE GENOMIC DNA]</scope>
    <source>
        <strain evidence="5 6">BR 10247</strain>
    </source>
</reference>
<name>A0A176Z513_9BRAD</name>
<dbReference type="EMBL" id="LSEF01000061">
    <property type="protein sequence ID" value="OAF15748.1"/>
    <property type="molecule type" value="Genomic_DNA"/>
</dbReference>
<dbReference type="SUPFAM" id="SSF52540">
    <property type="entry name" value="P-loop containing nucleoside triphosphate hydrolases"/>
    <property type="match status" value="1"/>
</dbReference>
<feature type="domain" description="Guanylate cyclase" evidence="4">
    <location>
        <begin position="33"/>
        <end position="162"/>
    </location>
</feature>
<keyword evidence="1" id="KW-0547">Nucleotide-binding</keyword>
<evidence type="ECO:0000256" key="1">
    <source>
        <dbReference type="ARBA" id="ARBA00022741"/>
    </source>
</evidence>
<organism evidence="5 6">
    <name type="scientific">Bradyrhizobium neotropicale</name>
    <dbReference type="NCBI Taxonomy" id="1497615"/>
    <lineage>
        <taxon>Bacteria</taxon>
        <taxon>Pseudomonadati</taxon>
        <taxon>Pseudomonadota</taxon>
        <taxon>Alphaproteobacteria</taxon>
        <taxon>Hyphomicrobiales</taxon>
        <taxon>Nitrobacteraceae</taxon>
        <taxon>Bradyrhizobium</taxon>
    </lineage>
</organism>
<evidence type="ECO:0000259" key="4">
    <source>
        <dbReference type="PROSITE" id="PS50125"/>
    </source>
</evidence>
<dbReference type="GO" id="GO:0004016">
    <property type="term" value="F:adenylate cyclase activity"/>
    <property type="evidence" value="ECO:0007669"/>
    <property type="project" value="TreeGrafter"/>
</dbReference>
<dbReference type="GO" id="GO:0005737">
    <property type="term" value="C:cytoplasm"/>
    <property type="evidence" value="ECO:0007669"/>
    <property type="project" value="TreeGrafter"/>
</dbReference>
<dbReference type="PROSITE" id="PS50125">
    <property type="entry name" value="GUANYLATE_CYCLASE_2"/>
    <property type="match status" value="1"/>
</dbReference>
<dbReference type="SMART" id="SM00044">
    <property type="entry name" value="CYCc"/>
    <property type="match status" value="1"/>
</dbReference>
<evidence type="ECO:0000256" key="2">
    <source>
        <dbReference type="ARBA" id="ARBA00022840"/>
    </source>
</evidence>
<dbReference type="InterPro" id="IPR029787">
    <property type="entry name" value="Nucleotide_cyclase"/>
</dbReference>
<dbReference type="PANTHER" id="PTHR16305:SF28">
    <property type="entry name" value="GUANYLATE CYCLASE DOMAIN-CONTAINING PROTEIN"/>
    <property type="match status" value="1"/>
</dbReference>
<sequence length="1063" mass="117208">MELASQLQASVAATDKRPRFEPSPQAAERRHLTVMFCDMAGSTALSTRLDPEDLSEVIRGFQEACVRAIRRFDGFIARFMGDGVLAYFGYPRAHEDDAERAVRAGLAVVDAVSRLMPPTEVQLEVRVGIASGLVVVGETLGEGLSQEQVVIGETPNLAARLQTIAEPNTVVIADGTRQLLGRRFDFEDLGSRFLRGMTNAIPSWRVVGEHATESRFEAGQAQRASGFFGREREVDFLMDRWVQAQTGEGQVVLLSGEAGIGKSRVVAALRQKIADEAHTRILYQCSPHHTNSPFYPVISQLERAAAIAPDDSTETKIDKLEQVLARSFSTIDDVAPLFATLLSLPIEGRYVALNLTPREQKERTLLALNELLGGLAKQRPVLFILEDAHWIDPTTLESFTRNVDRLQCWPVLLIVTFRPDFEVPWDHYAHVTRLALNRLAQSHVVAMIDRLTDGKMLPADVRDKIIAKTDGVPLFVEELTKAILGSGLLEEAADRYVLQGPLPPLAIPATLHDSLLARLDHLAPVREIAQIGAVIGREFTYKLLDAVAPIHDEALENALDELGKAELIFPRGVLPETTYIFKHALVQDAAYRSLLRSTRRQLHGRIAAAIAELMPQIVETQPELLAYHYAQAGLIDDAIAYSLRAGRRSAARSANEEAITNYTKALELLGTKSAGLERDRQELDLLIALGVPTIAARGYMAADVESIYGRASELCGSLPETPHRFTVLRGLWNSAFLRKPLLKAQALSAELVALADAQGDDTRRALAHRAQGCALFFSGEFESGWESFRQAIEFWDADTARAEILVYGEDPSVLCRAYGAWLTWFLGYPDKSSRLISEALADAERLSNPFINAMTLGLASALHVYRNEFSQALERAEASSVICAAYGFPQWTAYAMIMRGRARAALGRTDDGIAEMEKGWADWQALGAKLATTQMSVGLADVCMKTGRTAAGLDWIKIAAEHARTFHEEILGAEIHRVHGELLLERAATGDAEACLRRSIEIAQHQEAKSLELRTAMVLAQLWQQQGRRDAAYDLLAQIYGWFSEGFDSPDLRSARALLDDLA</sequence>
<dbReference type="CDD" id="cd07302">
    <property type="entry name" value="CHD"/>
    <property type="match status" value="1"/>
</dbReference>
<dbReference type="SUPFAM" id="SSF55073">
    <property type="entry name" value="Nucleotide cyclase"/>
    <property type="match status" value="1"/>
</dbReference>
<dbReference type="Gene3D" id="3.30.70.1230">
    <property type="entry name" value="Nucleotide cyclase"/>
    <property type="match status" value="1"/>
</dbReference>
<comment type="caution">
    <text evidence="5">The sequence shown here is derived from an EMBL/GenBank/DDBJ whole genome shotgun (WGS) entry which is preliminary data.</text>
</comment>
<dbReference type="PANTHER" id="PTHR16305">
    <property type="entry name" value="TESTICULAR SOLUBLE ADENYLYL CYCLASE"/>
    <property type="match status" value="1"/>
</dbReference>
<dbReference type="InterPro" id="IPR011990">
    <property type="entry name" value="TPR-like_helical_dom_sf"/>
</dbReference>
<dbReference type="GO" id="GO:0035556">
    <property type="term" value="P:intracellular signal transduction"/>
    <property type="evidence" value="ECO:0007669"/>
    <property type="project" value="InterPro"/>
</dbReference>
<keyword evidence="6" id="KW-1185">Reference proteome</keyword>
<dbReference type="Proteomes" id="UP000077173">
    <property type="component" value="Unassembled WGS sequence"/>
</dbReference>
<evidence type="ECO:0000256" key="3">
    <source>
        <dbReference type="SAM" id="MobiDB-lite"/>
    </source>
</evidence>
<feature type="region of interest" description="Disordered" evidence="3">
    <location>
        <begin position="1"/>
        <end position="25"/>
    </location>
</feature>
<evidence type="ECO:0000313" key="6">
    <source>
        <dbReference type="Proteomes" id="UP000077173"/>
    </source>
</evidence>
<keyword evidence="2" id="KW-0067">ATP-binding</keyword>
<dbReference type="SUPFAM" id="SSF48452">
    <property type="entry name" value="TPR-like"/>
    <property type="match status" value="2"/>
</dbReference>
<dbReference type="Gene3D" id="3.40.50.300">
    <property type="entry name" value="P-loop containing nucleotide triphosphate hydrolases"/>
    <property type="match status" value="1"/>
</dbReference>